<name>A0AA37LBM7_9PEZI</name>
<reference evidence="2 3" key="1">
    <citation type="submission" date="2022-03" db="EMBL/GenBank/DDBJ databases">
        <title>Genome data of Colletotrichum spp.</title>
        <authorList>
            <person name="Utami Y.D."/>
            <person name="Hiruma K."/>
        </authorList>
    </citation>
    <scope>NUCLEOTIDE SEQUENCE [LARGE SCALE GENOMIC DNA]</scope>
    <source>
        <strain evidence="2 3">MAFF 239500</strain>
    </source>
</reference>
<keyword evidence="3" id="KW-1185">Reference proteome</keyword>
<feature type="compositionally biased region" description="Basic and acidic residues" evidence="1">
    <location>
        <begin position="1"/>
        <end position="13"/>
    </location>
</feature>
<gene>
    <name evidence="2" type="ORF">ColSpa_03770</name>
</gene>
<dbReference type="RefSeq" id="XP_049125939.1">
    <property type="nucleotide sequence ID" value="XM_049269982.1"/>
</dbReference>
<evidence type="ECO:0000313" key="3">
    <source>
        <dbReference type="Proteomes" id="UP001055115"/>
    </source>
</evidence>
<dbReference type="EMBL" id="BQXU01000007">
    <property type="protein sequence ID" value="GKT43589.1"/>
    <property type="molecule type" value="Genomic_DNA"/>
</dbReference>
<dbReference type="GeneID" id="73324572"/>
<feature type="compositionally biased region" description="Acidic residues" evidence="1">
    <location>
        <begin position="14"/>
        <end position="32"/>
    </location>
</feature>
<sequence>MTRTEVCGRHEGSDRDEDTSEPVGLPDDEPGNDEPRIHNAGSQYDHDHDGRSDDDLGGQRIGHGAAVGPVRRHQLDGADHLPIDGDAEGGAC</sequence>
<dbReference type="Proteomes" id="UP001055115">
    <property type="component" value="Unassembled WGS sequence"/>
</dbReference>
<organism evidence="2 3">
    <name type="scientific">Colletotrichum spaethianum</name>
    <dbReference type="NCBI Taxonomy" id="700344"/>
    <lineage>
        <taxon>Eukaryota</taxon>
        <taxon>Fungi</taxon>
        <taxon>Dikarya</taxon>
        <taxon>Ascomycota</taxon>
        <taxon>Pezizomycotina</taxon>
        <taxon>Sordariomycetes</taxon>
        <taxon>Hypocreomycetidae</taxon>
        <taxon>Glomerellales</taxon>
        <taxon>Glomerellaceae</taxon>
        <taxon>Colletotrichum</taxon>
        <taxon>Colletotrichum spaethianum species complex</taxon>
    </lineage>
</organism>
<comment type="caution">
    <text evidence="2">The sequence shown here is derived from an EMBL/GenBank/DDBJ whole genome shotgun (WGS) entry which is preliminary data.</text>
</comment>
<proteinExistence type="predicted"/>
<dbReference type="AlphaFoldDB" id="A0AA37LBM7"/>
<accession>A0AA37LBM7</accession>
<feature type="region of interest" description="Disordered" evidence="1">
    <location>
        <begin position="1"/>
        <end position="92"/>
    </location>
</feature>
<feature type="compositionally biased region" description="Basic and acidic residues" evidence="1">
    <location>
        <begin position="44"/>
        <end position="54"/>
    </location>
</feature>
<evidence type="ECO:0000256" key="1">
    <source>
        <dbReference type="SAM" id="MobiDB-lite"/>
    </source>
</evidence>
<evidence type="ECO:0000313" key="2">
    <source>
        <dbReference type="EMBL" id="GKT43589.1"/>
    </source>
</evidence>
<feature type="compositionally biased region" description="Basic and acidic residues" evidence="1">
    <location>
        <begin position="73"/>
        <end position="83"/>
    </location>
</feature>
<protein>
    <submittedName>
        <fullName evidence="2">Uncharacterized protein</fullName>
    </submittedName>
</protein>